<organism evidence="4 5">
    <name type="scientific">Arenimonas malthae CC-JY-1</name>
    <dbReference type="NCBI Taxonomy" id="1384054"/>
    <lineage>
        <taxon>Bacteria</taxon>
        <taxon>Pseudomonadati</taxon>
        <taxon>Pseudomonadota</taxon>
        <taxon>Gammaproteobacteria</taxon>
        <taxon>Lysobacterales</taxon>
        <taxon>Lysobacteraceae</taxon>
        <taxon>Arenimonas</taxon>
    </lineage>
</organism>
<evidence type="ECO:0000256" key="2">
    <source>
        <dbReference type="SAM" id="SignalP"/>
    </source>
</evidence>
<dbReference type="InterPro" id="IPR051200">
    <property type="entry name" value="Host-pathogen_enzymatic-act"/>
</dbReference>
<dbReference type="EMBL" id="AVCH01000214">
    <property type="protein sequence ID" value="KFN41766.1"/>
    <property type="molecule type" value="Genomic_DNA"/>
</dbReference>
<dbReference type="PANTHER" id="PTHR47197">
    <property type="entry name" value="PROTEIN NIRF"/>
    <property type="match status" value="1"/>
</dbReference>
<evidence type="ECO:0000259" key="3">
    <source>
        <dbReference type="Pfam" id="PF21783"/>
    </source>
</evidence>
<dbReference type="NCBIfam" id="TIGR02276">
    <property type="entry name" value="beta_rpt_yvtn"/>
    <property type="match status" value="5"/>
</dbReference>
<dbReference type="Gene3D" id="2.130.10.10">
    <property type="entry name" value="YVTN repeat-like/Quinoprotein amine dehydrogenase"/>
    <property type="match status" value="2"/>
</dbReference>
<dbReference type="PANTHER" id="PTHR47197:SF3">
    <property type="entry name" value="DIHYDRO-HEME D1 DEHYDROGENASE"/>
    <property type="match status" value="1"/>
</dbReference>
<dbReference type="PATRIC" id="fig|1384054.3.peg.2721"/>
<gene>
    <name evidence="4" type="ORF">N790_12170</name>
</gene>
<accession>A0A091AQW2</accession>
<dbReference type="AlphaFoldDB" id="A0A091AQW2"/>
<protein>
    <recommendedName>
        <fullName evidence="3">YNCE-like beta-propeller domain-containing protein</fullName>
    </recommendedName>
</protein>
<evidence type="ECO:0000313" key="4">
    <source>
        <dbReference type="EMBL" id="KFN41766.1"/>
    </source>
</evidence>
<feature type="signal peptide" evidence="2">
    <location>
        <begin position="1"/>
        <end position="21"/>
    </location>
</feature>
<sequence length="758" mass="77382">MTMMRFLMSVLLLLGATQAAAQPYAYVPNAGSNDVSVIDAATNTVIATVPVGTQPWGVAVTPDSSRAYIANLVTNNVSVIDTGTNTVIATVAVGVQPYAVTVSPDGAEAWVMNAGSGSVSVIDTTTNTVVDTIAGFNFPIFSDFLPDGSRALIANRGTAEVLAVDTTTRTVVQTYAVGANPITVAVAPDGGKAYVAHDIGAAVSAIDLGTSTVGTVPGTTNTAAVAFLPDSSRAYATNYASGEVYAIDAATDTLAATILGMSSPLGAAVTPSGAFLYVADRNTNSVAVIDTLTNTIALTIPVGSQPYSIGEFFAPTGYVSPGVALDASPAAPRIYAQEIVASPGSPVTLVNNGSLNLSSPLGYSFSVGEVRYARFECDNGLRFGNDSVATYTGAGDALLGSINGLGGSAMYFSITANDNGVVGTDRLIIEGSRQITGTTDVNCTYSLYDFPSQAQAGGANGRVATVSGPYLRFVPSYALVVNSEGNPVADVESDDPSYSEFVLGAPTFDILLGQVGGFSYGTANQVNGVVQPRAPSGLPVTLADLMDADTALVFSGNFDSASDVFFSPNADCSVNVQSADGFDDVEAVFTIGSNAAMDHFLCFATNGVAIPASEYTVALDAVSADPALWNVTGRGPLDLGVITRNGTELQAPLAQVPANYLSRLVLTNTGSQDRPYEVAVFGEAGNVISTANLTGSVPAGGTKVVDLTSVLTGFTAAPRATLNVTISGPNGQIQGLYQIVNPDSGTISNHVMVRPGLN</sequence>
<evidence type="ECO:0000256" key="1">
    <source>
        <dbReference type="ARBA" id="ARBA00022729"/>
    </source>
</evidence>
<dbReference type="InterPro" id="IPR015943">
    <property type="entry name" value="WD40/YVTN_repeat-like_dom_sf"/>
</dbReference>
<dbReference type="Proteomes" id="UP000029392">
    <property type="component" value="Unassembled WGS sequence"/>
</dbReference>
<comment type="caution">
    <text evidence="4">The sequence shown here is derived from an EMBL/GenBank/DDBJ whole genome shotgun (WGS) entry which is preliminary data.</text>
</comment>
<reference evidence="4 5" key="1">
    <citation type="submission" date="2013-09" db="EMBL/GenBank/DDBJ databases">
        <title>Genome sequencing of Arenimonas malthae.</title>
        <authorList>
            <person name="Chen F."/>
            <person name="Wang G."/>
        </authorList>
    </citation>
    <scope>NUCLEOTIDE SEQUENCE [LARGE SCALE GENOMIC DNA]</scope>
    <source>
        <strain evidence="4 5">CC-JY-1</strain>
    </source>
</reference>
<keyword evidence="5" id="KW-1185">Reference proteome</keyword>
<keyword evidence="1 2" id="KW-0732">Signal</keyword>
<dbReference type="Pfam" id="PF21783">
    <property type="entry name" value="YNCE"/>
    <property type="match status" value="1"/>
</dbReference>
<feature type="domain" description="YNCE-like beta-propeller" evidence="3">
    <location>
        <begin position="18"/>
        <end position="308"/>
    </location>
</feature>
<feature type="chain" id="PRO_5001868725" description="YNCE-like beta-propeller domain-containing protein" evidence="2">
    <location>
        <begin position="22"/>
        <end position="758"/>
    </location>
</feature>
<dbReference type="InterPro" id="IPR011964">
    <property type="entry name" value="YVTN_b-propeller_repeat"/>
</dbReference>
<dbReference type="InterPro" id="IPR048433">
    <property type="entry name" value="YNCE-like_beta-prop"/>
</dbReference>
<evidence type="ECO:0000313" key="5">
    <source>
        <dbReference type="Proteomes" id="UP000029392"/>
    </source>
</evidence>
<dbReference type="eggNOG" id="COG3391">
    <property type="taxonomic scope" value="Bacteria"/>
</dbReference>
<dbReference type="InterPro" id="IPR011048">
    <property type="entry name" value="Haem_d1_sf"/>
</dbReference>
<dbReference type="OrthoDB" id="6057519at2"/>
<proteinExistence type="predicted"/>
<name>A0A091AQW2_9GAMM</name>
<dbReference type="STRING" id="1384054.N790_12170"/>
<dbReference type="SUPFAM" id="SSF51004">
    <property type="entry name" value="C-terminal (heme d1) domain of cytochrome cd1-nitrite reductase"/>
    <property type="match status" value="1"/>
</dbReference>